<dbReference type="EMBL" id="LVVT01000024">
    <property type="protein sequence ID" value="TQS81203.1"/>
    <property type="molecule type" value="Genomic_DNA"/>
</dbReference>
<dbReference type="CDD" id="cd04301">
    <property type="entry name" value="NAT_SF"/>
    <property type="match status" value="1"/>
</dbReference>
<dbReference type="Proteomes" id="UP000752814">
    <property type="component" value="Unassembled WGS sequence"/>
</dbReference>
<dbReference type="GO" id="GO:0016747">
    <property type="term" value="F:acyltransferase activity, transferring groups other than amino-acyl groups"/>
    <property type="evidence" value="ECO:0007669"/>
    <property type="project" value="InterPro"/>
</dbReference>
<organism evidence="2 3">
    <name type="scientific">Candidatus Methanomassiliicoccus intestinalis</name>
    <dbReference type="NCBI Taxonomy" id="1406512"/>
    <lineage>
        <taxon>Archaea</taxon>
        <taxon>Methanobacteriati</taxon>
        <taxon>Thermoplasmatota</taxon>
        <taxon>Thermoplasmata</taxon>
        <taxon>Methanomassiliicoccales</taxon>
        <taxon>Methanomassiliicoccaceae</taxon>
        <taxon>Methanomassiliicoccus</taxon>
    </lineage>
</organism>
<sequence>MLLLSTKTGRTIGKVFGGFEKVDSELLENSKQSFDGEICLFAVSEECRGAGVGKRLYSAAVDYLKSEDARSYYLFTDTTCTYQFYEKRGMKRIGEKKVGLRPYSNHDLNMFIYSYKLE</sequence>
<proteinExistence type="predicted"/>
<dbReference type="InterPro" id="IPR016181">
    <property type="entry name" value="Acyl_CoA_acyltransferase"/>
</dbReference>
<feature type="domain" description="N-acetyltransferase" evidence="1">
    <location>
        <begin position="1"/>
        <end position="118"/>
    </location>
</feature>
<evidence type="ECO:0000313" key="2">
    <source>
        <dbReference type="EMBL" id="TQS81203.1"/>
    </source>
</evidence>
<evidence type="ECO:0000313" key="3">
    <source>
        <dbReference type="Proteomes" id="UP000752814"/>
    </source>
</evidence>
<reference evidence="2" key="1">
    <citation type="submission" date="2016-03" db="EMBL/GenBank/DDBJ databases">
        <authorList>
            <person name="Borrel G."/>
            <person name="Mccann A."/>
            <person name="O'Toole P.W."/>
        </authorList>
    </citation>
    <scope>NUCLEOTIDE SEQUENCE</scope>
    <source>
        <strain evidence="2">183</strain>
    </source>
</reference>
<dbReference type="PROSITE" id="PS51186">
    <property type="entry name" value="GNAT"/>
    <property type="match status" value="1"/>
</dbReference>
<name>A0A8J8PCQ1_9ARCH</name>
<dbReference type="Gene3D" id="3.40.630.30">
    <property type="match status" value="1"/>
</dbReference>
<dbReference type="AlphaFoldDB" id="A0A8J8PCQ1"/>
<dbReference type="SUPFAM" id="SSF55729">
    <property type="entry name" value="Acyl-CoA N-acyltransferases (Nat)"/>
    <property type="match status" value="1"/>
</dbReference>
<dbReference type="InterPro" id="IPR000182">
    <property type="entry name" value="GNAT_dom"/>
</dbReference>
<comment type="caution">
    <text evidence="2">The sequence shown here is derived from an EMBL/GenBank/DDBJ whole genome shotgun (WGS) entry which is preliminary data.</text>
</comment>
<accession>A0A8J8PCQ1</accession>
<evidence type="ECO:0000259" key="1">
    <source>
        <dbReference type="PROSITE" id="PS51186"/>
    </source>
</evidence>
<gene>
    <name evidence="2" type="ORF">A3207_04835</name>
</gene>
<protein>
    <recommendedName>
        <fullName evidence="1">N-acetyltransferase domain-containing protein</fullName>
    </recommendedName>
</protein>
<dbReference type="Pfam" id="PF00583">
    <property type="entry name" value="Acetyltransf_1"/>
    <property type="match status" value="1"/>
</dbReference>